<reference evidence="2 3" key="1">
    <citation type="submission" date="2023-02" db="EMBL/GenBank/DDBJ databases">
        <title>LHISI_Scaffold_Assembly.</title>
        <authorList>
            <person name="Stuart O.P."/>
            <person name="Cleave R."/>
            <person name="Magrath M.J.L."/>
            <person name="Mikheyev A.S."/>
        </authorList>
    </citation>
    <scope>NUCLEOTIDE SEQUENCE [LARGE SCALE GENOMIC DNA]</scope>
    <source>
        <strain evidence="2">Daus_M_001</strain>
        <tissue evidence="2">Leg muscle</tissue>
    </source>
</reference>
<dbReference type="EMBL" id="JARBHB010000011">
    <property type="protein sequence ID" value="KAJ8872671.1"/>
    <property type="molecule type" value="Genomic_DNA"/>
</dbReference>
<dbReference type="Proteomes" id="UP001159363">
    <property type="component" value="Chromosome 10"/>
</dbReference>
<keyword evidence="3" id="KW-1185">Reference proteome</keyword>
<evidence type="ECO:0000313" key="2">
    <source>
        <dbReference type="EMBL" id="KAJ8872671.1"/>
    </source>
</evidence>
<accession>A0ABQ9GKW2</accession>
<sequence>MRPGCVRIQCNVPLATRPCSLPLSRAHVGLEKGKWFVPLVEGDILGCIRALTPPTKAIRVQSPAGSPNFIMWESCRTMPLVGGFSRGSSVSPASSFRRCSILTSVTLIGSQGLLQATSIWTDLLQHSQKEVHGLFSPTFDDLGAASGTSGNWNPAPRPADRFNAAVVGPEIRQLPNWLDILLFVCGRTRSSRGSAIACNLQTSDCTRIAQLWNVVEVRSTSAEFPWFSDKVAARSATRTCFIAISSPSPQFDEELRPGIYFMRSVFLVDRSTPVTVQDFVQLLRQDRWNMARRGTLLVTHWTRIREDSGSIPGPAILISTFHGSPKLLRAKFGRGPKQSPWPIPSPIPRPCAACTVSNDLAVNETNRIRLERASQKHSSDTHKTPYDRVKRCRERKINIKAPERVNVDFPEKSRRPEASSGTMPSCEDPARDSQREANLRTKNTWRWVCPAVVNRLLESASGNTNMVGTFQLDCNSSGVREWCWMDVRQVLLKANYTFNLDSGANIITGDLRRSRRGFHVVRDAVKGCWFFGASVAGVNEDRVPTIDARFQAIGDVPLTKKSPPIDASRRCCTSDYVFLIGFARADQWRKRLRVGRRVGASSGAIYASSFVVLSDVGRTVSMPIVINSPPLERGSRTADMASSSYIATAGPSSMGVVVEKPLLK</sequence>
<name>A0ABQ9GKW2_9NEOP</name>
<gene>
    <name evidence="2" type="ORF">PR048_026282</name>
</gene>
<feature type="region of interest" description="Disordered" evidence="1">
    <location>
        <begin position="408"/>
        <end position="437"/>
    </location>
</feature>
<feature type="compositionally biased region" description="Basic and acidic residues" evidence="1">
    <location>
        <begin position="428"/>
        <end position="437"/>
    </location>
</feature>
<evidence type="ECO:0000313" key="3">
    <source>
        <dbReference type="Proteomes" id="UP001159363"/>
    </source>
</evidence>
<organism evidence="2 3">
    <name type="scientific">Dryococelus australis</name>
    <dbReference type="NCBI Taxonomy" id="614101"/>
    <lineage>
        <taxon>Eukaryota</taxon>
        <taxon>Metazoa</taxon>
        <taxon>Ecdysozoa</taxon>
        <taxon>Arthropoda</taxon>
        <taxon>Hexapoda</taxon>
        <taxon>Insecta</taxon>
        <taxon>Pterygota</taxon>
        <taxon>Neoptera</taxon>
        <taxon>Polyneoptera</taxon>
        <taxon>Phasmatodea</taxon>
        <taxon>Verophasmatodea</taxon>
        <taxon>Anareolatae</taxon>
        <taxon>Phasmatidae</taxon>
        <taxon>Eurycanthinae</taxon>
        <taxon>Dryococelus</taxon>
    </lineage>
</organism>
<evidence type="ECO:0000256" key="1">
    <source>
        <dbReference type="SAM" id="MobiDB-lite"/>
    </source>
</evidence>
<protein>
    <submittedName>
        <fullName evidence="2">Uncharacterized protein</fullName>
    </submittedName>
</protein>
<comment type="caution">
    <text evidence="2">The sequence shown here is derived from an EMBL/GenBank/DDBJ whole genome shotgun (WGS) entry which is preliminary data.</text>
</comment>
<feature type="compositionally biased region" description="Basic and acidic residues" evidence="1">
    <location>
        <begin position="408"/>
        <end position="417"/>
    </location>
</feature>
<proteinExistence type="predicted"/>